<feature type="domain" description="Helicase ATP-binding" evidence="5">
    <location>
        <begin position="111"/>
        <end position="268"/>
    </location>
</feature>
<feature type="domain" description="HARP" evidence="7">
    <location>
        <begin position="1"/>
        <end position="53"/>
    </location>
</feature>
<proteinExistence type="predicted"/>
<dbReference type="Proteomes" id="UP000001876">
    <property type="component" value="Unassembled WGS sequence"/>
</dbReference>
<dbReference type="PROSITE" id="PS51192">
    <property type="entry name" value="HELICASE_ATP_BIND_1"/>
    <property type="match status" value="1"/>
</dbReference>
<accession>C1N727</accession>
<keyword evidence="3" id="KW-0347">Helicase</keyword>
<evidence type="ECO:0000256" key="3">
    <source>
        <dbReference type="ARBA" id="ARBA00022806"/>
    </source>
</evidence>
<evidence type="ECO:0000313" key="8">
    <source>
        <dbReference type="EMBL" id="EEH52032.1"/>
    </source>
</evidence>
<dbReference type="OMA" id="FTLHRAR"/>
<dbReference type="STRING" id="564608.C1N727"/>
<dbReference type="InterPro" id="IPR049730">
    <property type="entry name" value="SNF2/RAD54-like_C"/>
</dbReference>
<dbReference type="CDD" id="cd18793">
    <property type="entry name" value="SF2_C_SNF"/>
    <property type="match status" value="1"/>
</dbReference>
<dbReference type="KEGG" id="mpp:MICPUCDRAFT_1244"/>
<dbReference type="InterPro" id="IPR001650">
    <property type="entry name" value="Helicase_C-like"/>
</dbReference>
<protein>
    <submittedName>
        <fullName evidence="8">Predicted protein</fullName>
    </submittedName>
</protein>
<dbReference type="GO" id="GO:0006281">
    <property type="term" value="P:DNA repair"/>
    <property type="evidence" value="ECO:0007669"/>
    <property type="project" value="TreeGrafter"/>
</dbReference>
<dbReference type="EMBL" id="GG663749">
    <property type="protein sequence ID" value="EEH52032.1"/>
    <property type="molecule type" value="Genomic_DNA"/>
</dbReference>
<dbReference type="CDD" id="cd18010">
    <property type="entry name" value="DEXHc_HARP_SMARCAL1"/>
    <property type="match status" value="1"/>
</dbReference>
<dbReference type="PROSITE" id="PS51467">
    <property type="entry name" value="HARP"/>
    <property type="match status" value="1"/>
</dbReference>
<sequence>FDELVVAAIKRVPGREYDAATRRWNFPESHLKDAAAALKSAPGVCIEVVMPVPIVQRALAVMTQLERAAAAAAATLDGGGDLGDLGVEAAYERIPETLRDAMFPFQREGVKFGLARGGRVLIGDQMGLGKTIQALALVSCYPEDWPCLVLVPTSLRDAWESALRRWLGVRPSLIAAVASGADGNKINGAAFAIVPYSLVGKLGEKLARKKYQIVVCDESHFLKDGKAQRTKAVVPLIKAARRAICLTGTPALSRPIELYTQLEALRPNVFTKFNEFAQRYCSGSRFGWQGCTNADELFGVISRLVMVRRLKKDVLTQLPPKTREQVFLPLPKSEALSEVKAIRERLNDIKESNRDEGRLMNQLYVASAKAKIGPVQEYLETLIDGGADKFLFFAHHAELLDAAAATLKKRKIQHIRIDGSTPSTARGKLVETFQTVDAVRVAVLSIKAAGVGLTLTAASAVIFGELSWTPGEIVQAEDRAHRIGQVNSVSVQFLCARNTVDDIMWGSVQNKLENLGQV</sequence>
<dbReference type="GO" id="GO:0005524">
    <property type="term" value="F:ATP binding"/>
    <property type="evidence" value="ECO:0007669"/>
    <property type="project" value="UniProtKB-KW"/>
</dbReference>
<dbReference type="InterPro" id="IPR014001">
    <property type="entry name" value="Helicase_ATP-bd"/>
</dbReference>
<dbReference type="InterPro" id="IPR027417">
    <property type="entry name" value="P-loop_NTPase"/>
</dbReference>
<keyword evidence="9" id="KW-1185">Reference proteome</keyword>
<dbReference type="AlphaFoldDB" id="C1N727"/>
<dbReference type="SUPFAM" id="SSF52540">
    <property type="entry name" value="P-loop containing nucleoside triphosphate hydrolases"/>
    <property type="match status" value="2"/>
</dbReference>
<dbReference type="OrthoDB" id="2801544at2759"/>
<evidence type="ECO:0000256" key="2">
    <source>
        <dbReference type="ARBA" id="ARBA00022801"/>
    </source>
</evidence>
<reference evidence="8 9" key="1">
    <citation type="journal article" date="2009" name="Science">
        <title>Green evolution and dynamic adaptations revealed by genomes of the marine picoeukaryotes Micromonas.</title>
        <authorList>
            <person name="Worden A.Z."/>
            <person name="Lee J.H."/>
            <person name="Mock T."/>
            <person name="Rouze P."/>
            <person name="Simmons M.P."/>
            <person name="Aerts A.L."/>
            <person name="Allen A.E."/>
            <person name="Cuvelier M.L."/>
            <person name="Derelle E."/>
            <person name="Everett M.V."/>
            <person name="Foulon E."/>
            <person name="Grimwood J."/>
            <person name="Gundlach H."/>
            <person name="Henrissat B."/>
            <person name="Napoli C."/>
            <person name="McDonald S.M."/>
            <person name="Parker M.S."/>
            <person name="Rombauts S."/>
            <person name="Salamov A."/>
            <person name="Von Dassow P."/>
            <person name="Badger J.H."/>
            <person name="Coutinho P.M."/>
            <person name="Demir E."/>
            <person name="Dubchak I."/>
            <person name="Gentemann C."/>
            <person name="Eikrem W."/>
            <person name="Gready J.E."/>
            <person name="John U."/>
            <person name="Lanier W."/>
            <person name="Lindquist E.A."/>
            <person name="Lucas S."/>
            <person name="Mayer K.F."/>
            <person name="Moreau H."/>
            <person name="Not F."/>
            <person name="Otillar R."/>
            <person name="Panaud O."/>
            <person name="Pangilinan J."/>
            <person name="Paulsen I."/>
            <person name="Piegu B."/>
            <person name="Poliakov A."/>
            <person name="Robbens S."/>
            <person name="Schmutz J."/>
            <person name="Toulza E."/>
            <person name="Wyss T."/>
            <person name="Zelensky A."/>
            <person name="Zhou K."/>
            <person name="Armbrust E.V."/>
            <person name="Bhattacharya D."/>
            <person name="Goodenough U.W."/>
            <person name="Van de Peer Y."/>
            <person name="Grigoriev I.V."/>
        </authorList>
    </citation>
    <scope>NUCLEOTIDE SEQUENCE [LARGE SCALE GENOMIC DNA]</scope>
    <source>
        <strain evidence="8 9">CCMP1545</strain>
    </source>
</reference>
<keyword evidence="1" id="KW-0547">Nucleotide-binding</keyword>
<dbReference type="Pfam" id="PF07443">
    <property type="entry name" value="HARP"/>
    <property type="match status" value="1"/>
</dbReference>
<dbReference type="Gene3D" id="3.40.50.300">
    <property type="entry name" value="P-loop containing nucleotide triphosphate hydrolases"/>
    <property type="match status" value="1"/>
</dbReference>
<gene>
    <name evidence="8" type="ORF">MICPUCDRAFT_1244</name>
</gene>
<dbReference type="InterPro" id="IPR038718">
    <property type="entry name" value="SNF2-like_sf"/>
</dbReference>
<dbReference type="GO" id="GO:0004386">
    <property type="term" value="F:helicase activity"/>
    <property type="evidence" value="ECO:0007669"/>
    <property type="project" value="UniProtKB-KW"/>
</dbReference>
<dbReference type="GO" id="GO:0031297">
    <property type="term" value="P:replication fork processing"/>
    <property type="evidence" value="ECO:0007669"/>
    <property type="project" value="TreeGrafter"/>
</dbReference>
<dbReference type="InterPro" id="IPR000330">
    <property type="entry name" value="SNF2_N"/>
</dbReference>
<dbReference type="Pfam" id="PF00176">
    <property type="entry name" value="SNF2-rel_dom"/>
    <property type="match status" value="1"/>
</dbReference>
<evidence type="ECO:0000259" key="5">
    <source>
        <dbReference type="PROSITE" id="PS51192"/>
    </source>
</evidence>
<evidence type="ECO:0000313" key="9">
    <source>
        <dbReference type="Proteomes" id="UP000001876"/>
    </source>
</evidence>
<keyword evidence="4" id="KW-0067">ATP-binding</keyword>
<dbReference type="PANTHER" id="PTHR45766">
    <property type="entry name" value="DNA ANNEALING HELICASE AND ENDONUCLEASE ZRANB3 FAMILY MEMBER"/>
    <property type="match status" value="1"/>
</dbReference>
<evidence type="ECO:0000256" key="4">
    <source>
        <dbReference type="ARBA" id="ARBA00022840"/>
    </source>
</evidence>
<dbReference type="PROSITE" id="PS51194">
    <property type="entry name" value="HELICASE_CTER"/>
    <property type="match status" value="1"/>
</dbReference>
<feature type="domain" description="Helicase C-terminal" evidence="6">
    <location>
        <begin position="374"/>
        <end position="518"/>
    </location>
</feature>
<feature type="non-terminal residue" evidence="8">
    <location>
        <position position="518"/>
    </location>
</feature>
<organism evidence="9">
    <name type="scientific">Micromonas pusilla (strain CCMP1545)</name>
    <name type="common">Picoplanktonic green alga</name>
    <dbReference type="NCBI Taxonomy" id="564608"/>
    <lineage>
        <taxon>Eukaryota</taxon>
        <taxon>Viridiplantae</taxon>
        <taxon>Chlorophyta</taxon>
        <taxon>Mamiellophyceae</taxon>
        <taxon>Mamiellales</taxon>
        <taxon>Mamiellaceae</taxon>
        <taxon>Micromonas</taxon>
    </lineage>
</organism>
<dbReference type="PANTHER" id="PTHR45766:SF3">
    <property type="entry name" value="DNA ANNEALING HELICASE AND ENDONUCLEASE ZRANB3"/>
    <property type="match status" value="1"/>
</dbReference>
<dbReference type="SMART" id="SM00487">
    <property type="entry name" value="DEXDc"/>
    <property type="match status" value="1"/>
</dbReference>
<evidence type="ECO:0000259" key="7">
    <source>
        <dbReference type="PROSITE" id="PS51467"/>
    </source>
</evidence>
<dbReference type="Gene3D" id="3.40.50.10810">
    <property type="entry name" value="Tandem AAA-ATPase domain"/>
    <property type="match status" value="1"/>
</dbReference>
<dbReference type="GO" id="GO:0016787">
    <property type="term" value="F:hydrolase activity"/>
    <property type="evidence" value="ECO:0007669"/>
    <property type="project" value="UniProtKB-KW"/>
</dbReference>
<dbReference type="Pfam" id="PF00271">
    <property type="entry name" value="Helicase_C"/>
    <property type="match status" value="1"/>
</dbReference>
<keyword evidence="2" id="KW-0378">Hydrolase</keyword>
<dbReference type="InterPro" id="IPR010003">
    <property type="entry name" value="HARP_dom"/>
</dbReference>
<dbReference type="GeneID" id="9689100"/>
<evidence type="ECO:0000256" key="1">
    <source>
        <dbReference type="ARBA" id="ARBA00022741"/>
    </source>
</evidence>
<dbReference type="eggNOG" id="KOG1000">
    <property type="taxonomic scope" value="Eukaryota"/>
</dbReference>
<evidence type="ECO:0000259" key="6">
    <source>
        <dbReference type="PROSITE" id="PS51194"/>
    </source>
</evidence>
<dbReference type="RefSeq" id="XP_003063659.1">
    <property type="nucleotide sequence ID" value="XM_003063613.1"/>
</dbReference>
<feature type="non-terminal residue" evidence="8">
    <location>
        <position position="1"/>
    </location>
</feature>
<name>C1N727_MICPC</name>
<dbReference type="GO" id="GO:0043596">
    <property type="term" value="C:nuclear replication fork"/>
    <property type="evidence" value="ECO:0007669"/>
    <property type="project" value="TreeGrafter"/>
</dbReference>
<dbReference type="SMART" id="SM00490">
    <property type="entry name" value="HELICc"/>
    <property type="match status" value="1"/>
</dbReference>
<dbReference type="GO" id="GO:0004520">
    <property type="term" value="F:DNA endonuclease activity"/>
    <property type="evidence" value="ECO:0007669"/>
    <property type="project" value="TreeGrafter"/>
</dbReference>